<evidence type="ECO:0000256" key="5">
    <source>
        <dbReference type="ARBA" id="ARBA00022692"/>
    </source>
</evidence>
<dbReference type="EMBL" id="JACJPW010000126">
    <property type="protein sequence ID" value="MBD2185514.1"/>
    <property type="molecule type" value="Genomic_DNA"/>
</dbReference>
<dbReference type="Proteomes" id="UP000641646">
    <property type="component" value="Unassembled WGS sequence"/>
</dbReference>
<evidence type="ECO:0000256" key="4">
    <source>
        <dbReference type="ARBA" id="ARBA00022452"/>
    </source>
</evidence>
<evidence type="ECO:0000313" key="10">
    <source>
        <dbReference type="Proteomes" id="UP000641646"/>
    </source>
</evidence>
<evidence type="ECO:0000313" key="9">
    <source>
        <dbReference type="EMBL" id="MBD2185514.1"/>
    </source>
</evidence>
<dbReference type="InterPro" id="IPR051906">
    <property type="entry name" value="TolC-like"/>
</dbReference>
<organism evidence="9 10">
    <name type="scientific">Aerosakkonema funiforme FACHB-1375</name>
    <dbReference type="NCBI Taxonomy" id="2949571"/>
    <lineage>
        <taxon>Bacteria</taxon>
        <taxon>Bacillati</taxon>
        <taxon>Cyanobacteriota</taxon>
        <taxon>Cyanophyceae</taxon>
        <taxon>Oscillatoriophycideae</taxon>
        <taxon>Aerosakkonematales</taxon>
        <taxon>Aerosakkonemataceae</taxon>
        <taxon>Aerosakkonema</taxon>
    </lineage>
</organism>
<name>A0A926ZK88_9CYAN</name>
<keyword evidence="7" id="KW-0998">Cell outer membrane</keyword>
<proteinExistence type="inferred from homology"/>
<evidence type="ECO:0000256" key="8">
    <source>
        <dbReference type="SAM" id="Coils"/>
    </source>
</evidence>
<dbReference type="Pfam" id="PF02321">
    <property type="entry name" value="OEP"/>
    <property type="match status" value="2"/>
</dbReference>
<protein>
    <submittedName>
        <fullName evidence="9">TolC family protein</fullName>
    </submittedName>
</protein>
<keyword evidence="5" id="KW-0812">Transmembrane</keyword>
<reference evidence="9" key="2">
    <citation type="submission" date="2020-08" db="EMBL/GenBank/DDBJ databases">
        <authorList>
            <person name="Chen M."/>
            <person name="Teng W."/>
            <person name="Zhao L."/>
            <person name="Hu C."/>
            <person name="Zhou Y."/>
            <person name="Han B."/>
            <person name="Song L."/>
            <person name="Shu W."/>
        </authorList>
    </citation>
    <scope>NUCLEOTIDE SEQUENCE</scope>
    <source>
        <strain evidence="9">FACHB-1375</strain>
    </source>
</reference>
<dbReference type="GO" id="GO:0015562">
    <property type="term" value="F:efflux transmembrane transporter activity"/>
    <property type="evidence" value="ECO:0007669"/>
    <property type="project" value="InterPro"/>
</dbReference>
<reference evidence="9" key="1">
    <citation type="journal article" date="2015" name="ISME J.">
        <title>Draft Genome Sequence of Streptomyces incarnatus NRRL8089, which Produces the Nucleoside Antibiotic Sinefungin.</title>
        <authorList>
            <person name="Oshima K."/>
            <person name="Hattori M."/>
            <person name="Shimizu H."/>
            <person name="Fukuda K."/>
            <person name="Nemoto M."/>
            <person name="Inagaki K."/>
            <person name="Tamura T."/>
        </authorList>
    </citation>
    <scope>NUCLEOTIDE SEQUENCE</scope>
    <source>
        <strain evidence="9">FACHB-1375</strain>
    </source>
</reference>
<dbReference type="AlphaFoldDB" id="A0A926ZK88"/>
<evidence type="ECO:0000256" key="6">
    <source>
        <dbReference type="ARBA" id="ARBA00023136"/>
    </source>
</evidence>
<comment type="caution">
    <text evidence="9">The sequence shown here is derived from an EMBL/GenBank/DDBJ whole genome shotgun (WGS) entry which is preliminary data.</text>
</comment>
<dbReference type="GO" id="GO:0009279">
    <property type="term" value="C:cell outer membrane"/>
    <property type="evidence" value="ECO:0007669"/>
    <property type="project" value="UniProtKB-SubCell"/>
</dbReference>
<dbReference type="Gene3D" id="1.20.1600.10">
    <property type="entry name" value="Outer membrane efflux proteins (OEP)"/>
    <property type="match status" value="1"/>
</dbReference>
<feature type="coiled-coil region" evidence="8">
    <location>
        <begin position="147"/>
        <end position="177"/>
    </location>
</feature>
<dbReference type="InterPro" id="IPR003423">
    <property type="entry name" value="OMP_efflux"/>
</dbReference>
<dbReference type="PANTHER" id="PTHR30026">
    <property type="entry name" value="OUTER MEMBRANE PROTEIN TOLC"/>
    <property type="match status" value="1"/>
</dbReference>
<evidence type="ECO:0000256" key="3">
    <source>
        <dbReference type="ARBA" id="ARBA00022448"/>
    </source>
</evidence>
<dbReference type="GO" id="GO:0015288">
    <property type="term" value="F:porin activity"/>
    <property type="evidence" value="ECO:0007669"/>
    <property type="project" value="TreeGrafter"/>
</dbReference>
<keyword evidence="10" id="KW-1185">Reference proteome</keyword>
<keyword evidence="8" id="KW-0175">Coiled coil</keyword>
<keyword evidence="4" id="KW-1134">Transmembrane beta strand</keyword>
<evidence type="ECO:0000256" key="1">
    <source>
        <dbReference type="ARBA" id="ARBA00004442"/>
    </source>
</evidence>
<sequence length="559" mass="62281">MPKFRHFVVVSVSAALAELTTILGSSTPSFALNNELCRDAACHVSTSHDNGVLTQNRLPSRQTGVEQHIVKNQDNANNASLGADLHIEMSNDRYNTADKNRLIAQNRVPETLVPSNLQPNPNPLQFPTRPEEVNIEVTQPLTLQQVLELARRNNRQLQIALLELERTRAALREAQAALYPTADLQVDAAGGRSTQSELSIERANRQGVDQIEEGSFSINGTLGLSYDLFTGGRRAAQIRAAEEQVRNSQLEVERLSEQTRLDITSAYYDLQQSDQQVRISQAAVENAQQSLRDAQLLERAGLGTRFDVLRAQVQLANENQNLIRDRSQQQINRRVLAQLLSLPQSVNLSAADPVEIAGLWDLTLEQSIIQAFQNRAELQQQLAQRNINEELRRAELAARKPQLNLFANYNVLDVFNDGLGIADGYSIGARLRWSLFDGGSAQARAAQRQADKEIAETRFADTRNQIRLQVEQSYYQLQSNLENIQTSNVALDQAREALRLARLRFQAGVGTQTEVIDAETELTRAEGNRVRAIIDYNRALANLQRSISNLSSSAPAVSR</sequence>
<comment type="similarity">
    <text evidence="2">Belongs to the outer membrane factor (OMF) (TC 1.B.17) family.</text>
</comment>
<dbReference type="PANTHER" id="PTHR30026:SF21">
    <property type="entry name" value="SLR1270 PROTEIN"/>
    <property type="match status" value="1"/>
</dbReference>
<gene>
    <name evidence="9" type="ORF">H6G03_31340</name>
</gene>
<comment type="subcellular location">
    <subcellularLocation>
        <location evidence="1">Cell outer membrane</location>
    </subcellularLocation>
</comment>
<accession>A0A926ZK88</accession>
<keyword evidence="3" id="KW-0813">Transport</keyword>
<dbReference type="GO" id="GO:1990281">
    <property type="term" value="C:efflux pump complex"/>
    <property type="evidence" value="ECO:0007669"/>
    <property type="project" value="TreeGrafter"/>
</dbReference>
<keyword evidence="6" id="KW-0472">Membrane</keyword>
<evidence type="ECO:0000256" key="2">
    <source>
        <dbReference type="ARBA" id="ARBA00007613"/>
    </source>
</evidence>
<dbReference type="SUPFAM" id="SSF56954">
    <property type="entry name" value="Outer membrane efflux proteins (OEP)"/>
    <property type="match status" value="1"/>
</dbReference>
<evidence type="ECO:0000256" key="7">
    <source>
        <dbReference type="ARBA" id="ARBA00023237"/>
    </source>
</evidence>
<dbReference type="RefSeq" id="WP_190473928.1">
    <property type="nucleotide sequence ID" value="NZ_JACJPW010000126.1"/>
</dbReference>